<dbReference type="EMBL" id="MN812205">
    <property type="protein sequence ID" value="QHB38590.1"/>
    <property type="molecule type" value="Genomic_DNA"/>
</dbReference>
<dbReference type="Proteomes" id="UP000465063">
    <property type="component" value="Segment"/>
</dbReference>
<organism evidence="1 2">
    <name type="scientific">Flavobacterium phage vB_FspM_pippi8-1</name>
    <dbReference type="NCBI Taxonomy" id="2686244"/>
    <lineage>
        <taxon>Viruses</taxon>
        <taxon>Duplodnaviria</taxon>
        <taxon>Heunggongvirae</taxon>
        <taxon>Uroviricota</taxon>
        <taxon>Caudoviricetes</taxon>
        <taxon>Winoviridae</taxon>
        <taxon>Pippivirus</taxon>
        <taxon>Pippivirus pippi</taxon>
    </lineage>
</organism>
<reference evidence="1 2" key="1">
    <citation type="journal article" date="2020" name="Viruses">
        <title>Diversity and Host Interactions Among Virulent and Temperate Baltic Sea Flavobacterium Phages.</title>
        <authorList>
            <person name="Nilsson E."/>
            <person name="Bayfield O.W."/>
            <person name="Lundin D."/>
            <person name="Antson A.A."/>
            <person name="Holmfeldt K."/>
        </authorList>
    </citation>
    <scope>NUCLEOTIDE SEQUENCE [LARGE SCALE GENOMIC DNA]</scope>
</reference>
<accession>A0A6B9L9P6</accession>
<evidence type="ECO:0000313" key="2">
    <source>
        <dbReference type="Proteomes" id="UP000465063"/>
    </source>
</evidence>
<protein>
    <recommendedName>
        <fullName evidence="3">DUF1320 domain-containing protein</fullName>
    </recommendedName>
</protein>
<sequence length="190" mass="21784">MFLLKKDYFISIDEEDLDVVSFSSDTGTTAEAILLETEQNVIQEIASYLAGRYDTPKIFVNIEEHTAGATYAAGEFLYDAVTDKFYTALEATSASDPLTDEAKFVEGDTRPALIKRHVVNIALYELHSRINPRNIPEFRIQRRDDSIKWLKMVQDPRNNVDADFLPRRDFGEQRGNDISWNSKPKLTHDY</sequence>
<evidence type="ECO:0008006" key="3">
    <source>
        <dbReference type="Google" id="ProtNLM"/>
    </source>
</evidence>
<proteinExistence type="predicted"/>
<gene>
    <name evidence="1" type="ORF">pippi81_gp026</name>
</gene>
<evidence type="ECO:0000313" key="1">
    <source>
        <dbReference type="EMBL" id="QHB38590.1"/>
    </source>
</evidence>
<name>A0A6B9L9P6_9CAUD</name>
<keyword evidence="2" id="KW-1185">Reference proteome</keyword>